<proteinExistence type="predicted"/>
<accession>A0A6M1PKN0</accession>
<dbReference type="Pfam" id="PF03466">
    <property type="entry name" value="LysR_substrate"/>
    <property type="match status" value="1"/>
</dbReference>
<dbReference type="EMBL" id="JAAKGU010000001">
    <property type="protein sequence ID" value="NGM80901.1"/>
    <property type="molecule type" value="Genomic_DNA"/>
</dbReference>
<sequence>MAHFSFQKWLPTRSKELEEQLIFEAPFVACLPKDHILKDEKQITLGQLQQDNWIMFDTTFALRQVVLESCRKEQFEPKIAYNTTQWDLLMALIRDGLGVAIVPNPLTEMNGQNLCVKKISSQYIPWKIGIVVKINSYKTHALRAFLKIV</sequence>
<evidence type="ECO:0000259" key="1">
    <source>
        <dbReference type="Pfam" id="PF03466"/>
    </source>
</evidence>
<comment type="caution">
    <text evidence="2">The sequence shown here is derived from an EMBL/GenBank/DDBJ whole genome shotgun (WGS) entry which is preliminary data.</text>
</comment>
<organism evidence="2 3">
    <name type="scientific">Paenibacillus apii</name>
    <dbReference type="NCBI Taxonomy" id="1850370"/>
    <lineage>
        <taxon>Bacteria</taxon>
        <taxon>Bacillati</taxon>
        <taxon>Bacillota</taxon>
        <taxon>Bacilli</taxon>
        <taxon>Bacillales</taxon>
        <taxon>Paenibacillaceae</taxon>
        <taxon>Paenibacillus</taxon>
    </lineage>
</organism>
<reference evidence="2 3" key="1">
    <citation type="submission" date="2020-02" db="EMBL/GenBank/DDBJ databases">
        <authorList>
            <person name="Gao J."/>
            <person name="Sun J."/>
        </authorList>
    </citation>
    <scope>NUCLEOTIDE SEQUENCE [LARGE SCALE GENOMIC DNA]</scope>
    <source>
        <strain evidence="2 3">7124</strain>
    </source>
</reference>
<dbReference type="InterPro" id="IPR005119">
    <property type="entry name" value="LysR_subst-bd"/>
</dbReference>
<dbReference type="RefSeq" id="WP_165093283.1">
    <property type="nucleotide sequence ID" value="NZ_JAAKGU010000001.1"/>
</dbReference>
<name>A0A6M1PKN0_9BACL</name>
<dbReference type="Gene3D" id="3.40.190.290">
    <property type="match status" value="1"/>
</dbReference>
<protein>
    <recommendedName>
        <fullName evidence="1">LysR substrate-binding domain-containing protein</fullName>
    </recommendedName>
</protein>
<dbReference type="InterPro" id="IPR050950">
    <property type="entry name" value="HTH-type_LysR_regulators"/>
</dbReference>
<keyword evidence="3" id="KW-1185">Reference proteome</keyword>
<dbReference type="GO" id="GO:0006355">
    <property type="term" value="P:regulation of DNA-templated transcription"/>
    <property type="evidence" value="ECO:0007669"/>
    <property type="project" value="TreeGrafter"/>
</dbReference>
<dbReference type="Proteomes" id="UP000480151">
    <property type="component" value="Unassembled WGS sequence"/>
</dbReference>
<dbReference type="PANTHER" id="PTHR30419:SF8">
    <property type="entry name" value="NITROGEN ASSIMILATION TRANSCRIPTIONAL ACTIVATOR-RELATED"/>
    <property type="match status" value="1"/>
</dbReference>
<evidence type="ECO:0000313" key="3">
    <source>
        <dbReference type="Proteomes" id="UP000480151"/>
    </source>
</evidence>
<gene>
    <name evidence="2" type="ORF">G5B47_00590</name>
</gene>
<dbReference type="SUPFAM" id="SSF53850">
    <property type="entry name" value="Periplasmic binding protein-like II"/>
    <property type="match status" value="1"/>
</dbReference>
<dbReference type="PANTHER" id="PTHR30419">
    <property type="entry name" value="HTH-TYPE TRANSCRIPTIONAL REGULATOR YBHD"/>
    <property type="match status" value="1"/>
</dbReference>
<feature type="domain" description="LysR substrate-binding" evidence="1">
    <location>
        <begin position="11"/>
        <end position="148"/>
    </location>
</feature>
<dbReference type="AlphaFoldDB" id="A0A6M1PKN0"/>
<evidence type="ECO:0000313" key="2">
    <source>
        <dbReference type="EMBL" id="NGM80901.1"/>
    </source>
</evidence>
<dbReference type="GO" id="GO:0005829">
    <property type="term" value="C:cytosol"/>
    <property type="evidence" value="ECO:0007669"/>
    <property type="project" value="TreeGrafter"/>
</dbReference>